<dbReference type="Pfam" id="PF13487">
    <property type="entry name" value="HD_5"/>
    <property type="match status" value="1"/>
</dbReference>
<dbReference type="InterPro" id="IPR001789">
    <property type="entry name" value="Sig_transdc_resp-reg_receiver"/>
</dbReference>
<feature type="domain" description="PAS" evidence="6">
    <location>
        <begin position="540"/>
        <end position="589"/>
    </location>
</feature>
<dbReference type="SMART" id="SM00448">
    <property type="entry name" value="REC"/>
    <property type="match status" value="1"/>
</dbReference>
<feature type="modified residue" description="4-aspartylphosphate" evidence="3">
    <location>
        <position position="56"/>
    </location>
</feature>
<dbReference type="PROSITE" id="PS51832">
    <property type="entry name" value="HD_GYP"/>
    <property type="match status" value="1"/>
</dbReference>
<dbReference type="PROSITE" id="PS50887">
    <property type="entry name" value="GGDEF"/>
    <property type="match status" value="1"/>
</dbReference>
<evidence type="ECO:0000256" key="1">
    <source>
        <dbReference type="ARBA" id="ARBA00018672"/>
    </source>
</evidence>
<sequence>MMKRDTILIVDDMEVNRAILHGVFETQYNLLEAENGEQALLLLEAYHGQIAALLLDLMMPVMNGYQVMEEMRERGEFTDVPVVVITAEDSVEHEVRAFDLGASDIVKKPFEPHVVKRRIQNIIELNLHRLNQEELIAEQAARLRESNAVMIDALSSIIEYRSVETGQHIQRIRMFAKVLLEDVSRCYAEYGLNERNIDMIASASSMHDIGKIAIPDSILNKPGRLTPEEFEIMKTHSVKGCEILAGLDRMSDQEYLQYAYNICRYHHERWDGSGYPDGLKGDSIPVCAQVVGIADCYDALTTDRVYRKALPAGQAVNMILNGECGAFSPKLLECLKNVQEPFKRLSQEYADGTSARKDYIHPTRAGYHREQDPLDTLQMGQMKYFSLLKYTDSTVMEVDMTNGVYHVVYMPDSAFELLRSGSSFAESVANFADALVHPDDRGLVKKLSGRYMEAFFENGLTRRSYRFRVFNPLTEKYRWCQITLLRIDCGQPHQCSALVIWQPETESAAPLKVMEPAGTGLLHNLVGGIQQCLNDRWFTLVQVNEGFMQMLGYGDQELRSKFQNRFLNLIYPADREEVLRQTKEQLQSGSTVELEYRVVARDQRIVWVLDKSQLTVGEDGKESLFSILIDITRSKKAQDELRLTLERHKIIMDQTNDVIFEWDIGKDQLSYSPNWVEKFGYVPITEQASKRMVQVSHIHPEDMPMIDKLVKRIRAGQVYGEAQFRLADAKGRYRWCKIRTSTQFDDMGNTYKAVGVMTDIDEEKRAAQALIDKADRDELTGLYNKSAVRRKMEDYLQRRPKDESAVVYIIDVDNFKQINDGHGHMFGDTVLQAISAKLREVFRGQDLIARIGGDEFLVFVRGMPDPAAAERRAMTIRDGVGGLFRQNVIQCNVSCSIGIARCPENGTTFDELFQRGDMALYYSKAKGKDRFALYDQEQMSRLFDGNGSYRTANTTIDPRETTDIVTGDVMEQVFRLLCDADDIQKAVQHILDMLGRQFAVSRASIYELSPDGGLISNAFEWCNEGVESRSGREQRKCDGRLIRAVHAEFDDGGVWHCPDISALKEPMRRYFERRGTKSMLQCEISDRGIYRGAIVFEDCAMIRIWTGEQIHLLAFVAKLLSVFLIKERARCQAAEDGAGRETVAESVKESGSETISGSSGPEV</sequence>
<dbReference type="SMART" id="SM00091">
    <property type="entry name" value="PAS"/>
    <property type="match status" value="2"/>
</dbReference>
<comment type="function">
    <text evidence="2">May play the central regulatory role in sporulation. It may be an element of the effector pathway responsible for the activation of sporulation genes in response to nutritional stress. Spo0A may act in concert with spo0H (a sigma factor) to control the expression of some genes that are critical to the sporulation process.</text>
</comment>
<gene>
    <name evidence="10" type="ORF">SAMN05216313_1645</name>
</gene>
<dbReference type="InterPro" id="IPR001610">
    <property type="entry name" value="PAC"/>
</dbReference>
<dbReference type="SMART" id="SM00267">
    <property type="entry name" value="GGDEF"/>
    <property type="match status" value="1"/>
</dbReference>
<evidence type="ECO:0000313" key="10">
    <source>
        <dbReference type="EMBL" id="SEU21717.1"/>
    </source>
</evidence>
<dbReference type="NCBIfam" id="TIGR00254">
    <property type="entry name" value="GGDEF"/>
    <property type="match status" value="1"/>
</dbReference>
<dbReference type="Gene3D" id="3.30.450.40">
    <property type="match status" value="1"/>
</dbReference>
<dbReference type="Gene3D" id="1.10.3210.10">
    <property type="entry name" value="Hypothetical protein af1432"/>
    <property type="match status" value="1"/>
</dbReference>
<dbReference type="STRING" id="460384.SAMN05216313_1645"/>
<feature type="compositionally biased region" description="Low complexity" evidence="4">
    <location>
        <begin position="1152"/>
        <end position="1163"/>
    </location>
</feature>
<dbReference type="CDD" id="cd00077">
    <property type="entry name" value="HDc"/>
    <property type="match status" value="1"/>
</dbReference>
<dbReference type="Pfam" id="PF00072">
    <property type="entry name" value="Response_reg"/>
    <property type="match status" value="1"/>
</dbReference>
<dbReference type="CDD" id="cd01949">
    <property type="entry name" value="GGDEF"/>
    <property type="match status" value="1"/>
</dbReference>
<dbReference type="InterPro" id="IPR037522">
    <property type="entry name" value="HD_GYP_dom"/>
</dbReference>
<feature type="domain" description="Response regulatory" evidence="5">
    <location>
        <begin position="6"/>
        <end position="123"/>
    </location>
</feature>
<name>A0A1I0KE17_9FIRM</name>
<dbReference type="PROSITE" id="PS50113">
    <property type="entry name" value="PAC"/>
    <property type="match status" value="2"/>
</dbReference>
<dbReference type="CDD" id="cd00130">
    <property type="entry name" value="PAS"/>
    <property type="match status" value="2"/>
</dbReference>
<dbReference type="EMBL" id="FOIM01000064">
    <property type="protein sequence ID" value="SEU21717.1"/>
    <property type="molecule type" value="Genomic_DNA"/>
</dbReference>
<protein>
    <recommendedName>
        <fullName evidence="1">Stage 0 sporulation protein A homolog</fullName>
    </recommendedName>
</protein>
<dbReference type="GeneID" id="93279683"/>
<dbReference type="Gene3D" id="3.40.50.2300">
    <property type="match status" value="1"/>
</dbReference>
<dbReference type="InterPro" id="IPR003607">
    <property type="entry name" value="HD/PDEase_dom"/>
</dbReference>
<accession>A0A1I0KE17</accession>
<evidence type="ECO:0000256" key="2">
    <source>
        <dbReference type="ARBA" id="ARBA00024867"/>
    </source>
</evidence>
<dbReference type="SUPFAM" id="SSF55781">
    <property type="entry name" value="GAF domain-like"/>
    <property type="match status" value="1"/>
</dbReference>
<dbReference type="Gene3D" id="3.30.450.20">
    <property type="entry name" value="PAS domain"/>
    <property type="match status" value="2"/>
</dbReference>
<evidence type="ECO:0000259" key="5">
    <source>
        <dbReference type="PROSITE" id="PS50110"/>
    </source>
</evidence>
<dbReference type="SMART" id="SM00086">
    <property type="entry name" value="PAC"/>
    <property type="match status" value="2"/>
</dbReference>
<feature type="compositionally biased region" description="Basic and acidic residues" evidence="4">
    <location>
        <begin position="1137"/>
        <end position="1151"/>
    </location>
</feature>
<dbReference type="AlphaFoldDB" id="A0A1I0KE17"/>
<reference evidence="11" key="1">
    <citation type="submission" date="2016-10" db="EMBL/GenBank/DDBJ databases">
        <authorList>
            <person name="Varghese N."/>
            <person name="Submissions S."/>
        </authorList>
    </citation>
    <scope>NUCLEOTIDE SEQUENCE [LARGE SCALE GENOMIC DNA]</scope>
    <source>
        <strain evidence="11">NLAE-zl-G277</strain>
    </source>
</reference>
<evidence type="ECO:0000256" key="4">
    <source>
        <dbReference type="SAM" id="MobiDB-lite"/>
    </source>
</evidence>
<keyword evidence="11" id="KW-1185">Reference proteome</keyword>
<organism evidence="10 11">
    <name type="scientific">Enterocloster lavalensis</name>
    <dbReference type="NCBI Taxonomy" id="460384"/>
    <lineage>
        <taxon>Bacteria</taxon>
        <taxon>Bacillati</taxon>
        <taxon>Bacillota</taxon>
        <taxon>Clostridia</taxon>
        <taxon>Lachnospirales</taxon>
        <taxon>Lachnospiraceae</taxon>
        <taxon>Enterocloster</taxon>
    </lineage>
</organism>
<dbReference type="InterPro" id="IPR000014">
    <property type="entry name" value="PAS"/>
</dbReference>
<evidence type="ECO:0000259" key="9">
    <source>
        <dbReference type="PROSITE" id="PS51832"/>
    </source>
</evidence>
<dbReference type="SUPFAM" id="SSF55785">
    <property type="entry name" value="PYP-like sensor domain (PAS domain)"/>
    <property type="match status" value="2"/>
</dbReference>
<dbReference type="Pfam" id="PF08447">
    <property type="entry name" value="PAS_3"/>
    <property type="match status" value="2"/>
</dbReference>
<dbReference type="PANTHER" id="PTHR45228:SF1">
    <property type="entry name" value="CYCLIC DI-GMP PHOSPHODIESTERASE TM_0186"/>
    <property type="match status" value="1"/>
</dbReference>
<dbReference type="InterPro" id="IPR029016">
    <property type="entry name" value="GAF-like_dom_sf"/>
</dbReference>
<dbReference type="SUPFAM" id="SSF109604">
    <property type="entry name" value="HD-domain/PDEase-like"/>
    <property type="match status" value="1"/>
</dbReference>
<dbReference type="Gene3D" id="3.30.70.270">
    <property type="match status" value="1"/>
</dbReference>
<evidence type="ECO:0000313" key="11">
    <source>
        <dbReference type="Proteomes" id="UP000198508"/>
    </source>
</evidence>
<feature type="domain" description="GGDEF" evidence="8">
    <location>
        <begin position="803"/>
        <end position="936"/>
    </location>
</feature>
<feature type="domain" description="PAC" evidence="7">
    <location>
        <begin position="720"/>
        <end position="772"/>
    </location>
</feature>
<evidence type="ECO:0000259" key="6">
    <source>
        <dbReference type="PROSITE" id="PS50112"/>
    </source>
</evidence>
<feature type="domain" description="PAC" evidence="7">
    <location>
        <begin position="592"/>
        <end position="643"/>
    </location>
</feature>
<proteinExistence type="predicted"/>
<evidence type="ECO:0000259" key="8">
    <source>
        <dbReference type="PROSITE" id="PS50887"/>
    </source>
</evidence>
<dbReference type="InterPro" id="IPR000700">
    <property type="entry name" value="PAS-assoc_C"/>
</dbReference>
<dbReference type="Proteomes" id="UP000198508">
    <property type="component" value="Unassembled WGS sequence"/>
</dbReference>
<dbReference type="InterPro" id="IPR035965">
    <property type="entry name" value="PAS-like_dom_sf"/>
</dbReference>
<dbReference type="NCBIfam" id="TIGR00229">
    <property type="entry name" value="sensory_box"/>
    <property type="match status" value="2"/>
</dbReference>
<dbReference type="InterPro" id="IPR029787">
    <property type="entry name" value="Nucleotide_cyclase"/>
</dbReference>
<evidence type="ECO:0000256" key="3">
    <source>
        <dbReference type="PROSITE-ProRule" id="PRU00169"/>
    </source>
</evidence>
<dbReference type="InterPro" id="IPR052020">
    <property type="entry name" value="Cyclic_di-GMP/3'3'-cGAMP_PDE"/>
</dbReference>
<dbReference type="InterPro" id="IPR000160">
    <property type="entry name" value="GGDEF_dom"/>
</dbReference>
<dbReference type="Pfam" id="PF00990">
    <property type="entry name" value="GGDEF"/>
    <property type="match status" value="1"/>
</dbReference>
<dbReference type="InterPro" id="IPR011006">
    <property type="entry name" value="CheY-like_superfamily"/>
</dbReference>
<dbReference type="PROSITE" id="PS50110">
    <property type="entry name" value="RESPONSE_REGULATORY"/>
    <property type="match status" value="1"/>
</dbReference>
<dbReference type="PROSITE" id="PS50112">
    <property type="entry name" value="PAS"/>
    <property type="match status" value="1"/>
</dbReference>
<dbReference type="SUPFAM" id="SSF55073">
    <property type="entry name" value="Nucleotide cyclase"/>
    <property type="match status" value="1"/>
</dbReference>
<feature type="region of interest" description="Disordered" evidence="4">
    <location>
        <begin position="1135"/>
        <end position="1163"/>
    </location>
</feature>
<dbReference type="InterPro" id="IPR013655">
    <property type="entry name" value="PAS_fold_3"/>
</dbReference>
<dbReference type="RefSeq" id="WP_092371923.1">
    <property type="nucleotide sequence ID" value="NZ_DAINWJ010000237.1"/>
</dbReference>
<feature type="domain" description="HD-GYP" evidence="9">
    <location>
        <begin position="143"/>
        <end position="351"/>
    </location>
</feature>
<dbReference type="GO" id="GO:0000160">
    <property type="term" value="P:phosphorelay signal transduction system"/>
    <property type="evidence" value="ECO:0007669"/>
    <property type="project" value="InterPro"/>
</dbReference>
<dbReference type="InterPro" id="IPR043128">
    <property type="entry name" value="Rev_trsase/Diguanyl_cyclase"/>
</dbReference>
<keyword evidence="3" id="KW-0597">Phosphoprotein</keyword>
<dbReference type="PANTHER" id="PTHR45228">
    <property type="entry name" value="CYCLIC DI-GMP PHOSPHODIESTERASE TM_0186-RELATED"/>
    <property type="match status" value="1"/>
</dbReference>
<dbReference type="SUPFAM" id="SSF52172">
    <property type="entry name" value="CheY-like"/>
    <property type="match status" value="1"/>
</dbReference>
<evidence type="ECO:0000259" key="7">
    <source>
        <dbReference type="PROSITE" id="PS50113"/>
    </source>
</evidence>